<comment type="similarity">
    <text evidence="1">Belongs to the NAD(P)-dependent epimerase/dehydratase family.</text>
</comment>
<proteinExistence type="inferred from homology"/>
<evidence type="ECO:0000256" key="4">
    <source>
        <dbReference type="SAM" id="MobiDB-lite"/>
    </source>
</evidence>
<accession>G4RFN4</accession>
<dbReference type="EMBL" id="CP003075">
    <property type="protein sequence ID" value="AEQ53036.1"/>
    <property type="molecule type" value="Genomic_DNA"/>
</dbReference>
<evidence type="ECO:0000256" key="1">
    <source>
        <dbReference type="ARBA" id="ARBA00007637"/>
    </source>
</evidence>
<name>G4RFN4_PELHB</name>
<dbReference type="PANTHER" id="PTHR43103">
    <property type="entry name" value="NUCLEOSIDE-DIPHOSPHATE-SUGAR EPIMERASE"/>
    <property type="match status" value="1"/>
</dbReference>
<feature type="region of interest" description="Disordered" evidence="4">
    <location>
        <begin position="240"/>
        <end position="264"/>
    </location>
</feature>
<feature type="domain" description="NAD-dependent epimerase/dehydratase" evidence="5">
    <location>
        <begin position="5"/>
        <end position="163"/>
    </location>
</feature>
<keyword evidence="3" id="KW-0520">NAD</keyword>
<keyword evidence="2" id="KW-0560">Oxidoreductase</keyword>
<evidence type="ECO:0000313" key="6">
    <source>
        <dbReference type="EMBL" id="AEQ53036.1"/>
    </source>
</evidence>
<dbReference type="InterPro" id="IPR001509">
    <property type="entry name" value="Epimerase_deHydtase"/>
</dbReference>
<dbReference type="InterPro" id="IPR036291">
    <property type="entry name" value="NAD(P)-bd_dom_sf"/>
</dbReference>
<dbReference type="RefSeq" id="WP_014132183.1">
    <property type="nucleotide sequence ID" value="NC_016078.1"/>
</dbReference>
<protein>
    <submittedName>
        <fullName evidence="6">UDP-glucose 4-epimerase</fullName>
    </submittedName>
</protein>
<feature type="compositionally biased region" description="Polar residues" evidence="4">
    <location>
        <begin position="253"/>
        <end position="264"/>
    </location>
</feature>
<evidence type="ECO:0000256" key="3">
    <source>
        <dbReference type="ARBA" id="ARBA00023027"/>
    </source>
</evidence>
<dbReference type="GO" id="GO:0016491">
    <property type="term" value="F:oxidoreductase activity"/>
    <property type="evidence" value="ECO:0007669"/>
    <property type="project" value="UniProtKB-KW"/>
</dbReference>
<dbReference type="AlphaFoldDB" id="G4RFN4"/>
<dbReference type="PANTHER" id="PTHR43103:SF5">
    <property type="entry name" value="4-EPIMERASE, PUTATIVE (AFU_ORTHOLOGUE AFUA_7G00360)-RELATED"/>
    <property type="match status" value="1"/>
</dbReference>
<dbReference type="Proteomes" id="UP000008850">
    <property type="component" value="Chromosome"/>
</dbReference>
<sequence length="264" mass="29057">MKRLLITGAGGGLGRMARQRLAHLAPVLRLSDIVPMEEPASNEEVVVCDLSDAAAVSALVKDCDGIVHLGGVSTEQSFSAILDANIVGLRNLYEAARHNGMPRIFFAASNHVVGFYRQDEKVDIDSAVRPDGLYGVSKCFGEALARFYYDKLGQETAIVRIGSCFERPTDYRMLATWLSYDDFVSLVERVFAVPELGCPTLWGVSANSRAWWSNEHVSYLGWQPKDSADRFEQSIRDTGNWPDPGHPLAILQGGNNTQDPLSDH</sequence>
<keyword evidence="7" id="KW-1185">Reference proteome</keyword>
<dbReference type="KEGG" id="phl:KKY_3043"/>
<dbReference type="Pfam" id="PF01370">
    <property type="entry name" value="Epimerase"/>
    <property type="match status" value="1"/>
</dbReference>
<evidence type="ECO:0000256" key="2">
    <source>
        <dbReference type="ARBA" id="ARBA00023002"/>
    </source>
</evidence>
<gene>
    <name evidence="6" type="ordered locus">KKY_3043</name>
</gene>
<dbReference type="STRING" id="1082931.KKY_3043"/>
<dbReference type="PATRIC" id="fig|1082931.4.peg.2999"/>
<evidence type="ECO:0000259" key="5">
    <source>
        <dbReference type="Pfam" id="PF01370"/>
    </source>
</evidence>
<dbReference type="Gene3D" id="3.40.50.720">
    <property type="entry name" value="NAD(P)-binding Rossmann-like Domain"/>
    <property type="match status" value="1"/>
</dbReference>
<dbReference type="HOGENOM" id="CLU_079334_0_0_5"/>
<dbReference type="SUPFAM" id="SSF51735">
    <property type="entry name" value="NAD(P)-binding Rossmann-fold domains"/>
    <property type="match status" value="1"/>
</dbReference>
<organism evidence="6 7">
    <name type="scientific">Pelagibacterium halotolerans (strain DSM 22347 / JCM 15775 / CGMCC 1.7692 / B2)</name>
    <dbReference type="NCBI Taxonomy" id="1082931"/>
    <lineage>
        <taxon>Bacteria</taxon>
        <taxon>Pseudomonadati</taxon>
        <taxon>Pseudomonadota</taxon>
        <taxon>Alphaproteobacteria</taxon>
        <taxon>Hyphomicrobiales</taxon>
        <taxon>Devosiaceae</taxon>
        <taxon>Pelagibacterium</taxon>
    </lineage>
</organism>
<evidence type="ECO:0000313" key="7">
    <source>
        <dbReference type="Proteomes" id="UP000008850"/>
    </source>
</evidence>
<reference evidence="6 7" key="1">
    <citation type="journal article" date="2012" name="J. Bacteriol.">
        <title>Complete genome sequence of Pelagibacterium halotolerans B2T.</title>
        <authorList>
            <person name="Huo Y.Y."/>
            <person name="Cheng H."/>
            <person name="Han X.F."/>
            <person name="Jiang X.W."/>
            <person name="Sun C."/>
            <person name="Zhang X.Q."/>
            <person name="Zhu X.F."/>
            <person name="Liu Y.F."/>
            <person name="Li P.F."/>
            <person name="Ni P.X."/>
            <person name="Wu M."/>
        </authorList>
    </citation>
    <scope>NUCLEOTIDE SEQUENCE [LARGE SCALE GENOMIC DNA]</scope>
    <source>
        <strain evidence="7">DSM 22347 / JCM 15775 / CGMCC 1.7692 / B2</strain>
    </source>
</reference>
<dbReference type="eggNOG" id="COG0451">
    <property type="taxonomic scope" value="Bacteria"/>
</dbReference>